<reference evidence="2 3" key="1">
    <citation type="submission" date="2011-08" db="EMBL/GenBank/DDBJ databases">
        <authorList>
            <person name="Lin Y."/>
            <person name="Hao X."/>
            <person name="Johnstone L."/>
            <person name="Miller S.J."/>
            <person name="Wei G."/>
            <person name="Rensing C."/>
        </authorList>
    </citation>
    <scope>NUCLEOTIDE SEQUENCE [LARGE SCALE GENOMIC DNA]</scope>
    <source>
        <strain evidence="2 3">K42</strain>
    </source>
</reference>
<dbReference type="OrthoDB" id="4226032at2"/>
<evidence type="ECO:0000313" key="2">
    <source>
        <dbReference type="EMBL" id="EGX54946.1"/>
    </source>
</evidence>
<keyword evidence="1" id="KW-0472">Membrane</keyword>
<organism evidence="2 3">
    <name type="scientific">Streptomyces zinciresistens K42</name>
    <dbReference type="NCBI Taxonomy" id="700597"/>
    <lineage>
        <taxon>Bacteria</taxon>
        <taxon>Bacillati</taxon>
        <taxon>Actinomycetota</taxon>
        <taxon>Actinomycetes</taxon>
        <taxon>Kitasatosporales</taxon>
        <taxon>Streptomycetaceae</taxon>
        <taxon>Streptomyces</taxon>
    </lineage>
</organism>
<name>G2GNG3_9ACTN</name>
<evidence type="ECO:0000313" key="3">
    <source>
        <dbReference type="Proteomes" id="UP000004217"/>
    </source>
</evidence>
<dbReference type="AlphaFoldDB" id="G2GNG3"/>
<feature type="transmembrane region" description="Helical" evidence="1">
    <location>
        <begin position="57"/>
        <end position="78"/>
    </location>
</feature>
<keyword evidence="3" id="KW-1185">Reference proteome</keyword>
<dbReference type="EMBL" id="AGBF01000292">
    <property type="protein sequence ID" value="EGX54946.1"/>
    <property type="molecule type" value="Genomic_DNA"/>
</dbReference>
<accession>G2GNG3</accession>
<evidence type="ECO:0000256" key="1">
    <source>
        <dbReference type="SAM" id="Phobius"/>
    </source>
</evidence>
<protein>
    <submittedName>
        <fullName evidence="2">Uncharacterized protein</fullName>
    </submittedName>
</protein>
<keyword evidence="1" id="KW-1133">Transmembrane helix</keyword>
<comment type="caution">
    <text evidence="2">The sequence shown here is derived from an EMBL/GenBank/DDBJ whole genome shotgun (WGS) entry which is preliminary data.</text>
</comment>
<dbReference type="Proteomes" id="UP000004217">
    <property type="component" value="Unassembled WGS sequence"/>
</dbReference>
<feature type="non-terminal residue" evidence="2">
    <location>
        <position position="191"/>
    </location>
</feature>
<dbReference type="RefSeq" id="WP_007504566.1">
    <property type="nucleotide sequence ID" value="NZ_AGBF01000292.1"/>
</dbReference>
<keyword evidence="1" id="KW-0812">Transmembrane</keyword>
<proteinExistence type="predicted"/>
<feature type="transmembrane region" description="Helical" evidence="1">
    <location>
        <begin position="34"/>
        <end position="51"/>
    </location>
</feature>
<sequence>MNDRGGFDGPVAWDEPGTAAALARWLAGRVARTVVWLALWWGTVFVTVVLLPPAAVVPMVLVLAVVGFNVYLSLGAMGRYWRMRRILRVYPWRRLPGGLRYDERGRRAHLVLPDPDRPEKTVSPKLPGLFFRTWDRIARKGLDDLWYAGDPRFACVVARPGLRALTWAAQPTAFNHRTDPRRKGLSPEARR</sequence>
<gene>
    <name evidence="2" type="ORF">SZN_35342</name>
</gene>